<dbReference type="Proteomes" id="UP000245626">
    <property type="component" value="Unassembled WGS sequence"/>
</dbReference>
<proteinExistence type="predicted"/>
<organism evidence="1 2">
    <name type="scientific">Violaceomyces palustris</name>
    <dbReference type="NCBI Taxonomy" id="1673888"/>
    <lineage>
        <taxon>Eukaryota</taxon>
        <taxon>Fungi</taxon>
        <taxon>Dikarya</taxon>
        <taxon>Basidiomycota</taxon>
        <taxon>Ustilaginomycotina</taxon>
        <taxon>Ustilaginomycetes</taxon>
        <taxon>Violaceomycetales</taxon>
        <taxon>Violaceomycetaceae</taxon>
        <taxon>Violaceomyces</taxon>
    </lineage>
</organism>
<accession>A0ACD0NMQ0</accession>
<evidence type="ECO:0000313" key="2">
    <source>
        <dbReference type="Proteomes" id="UP000245626"/>
    </source>
</evidence>
<reference evidence="1 2" key="1">
    <citation type="journal article" date="2018" name="Mol. Biol. Evol.">
        <title>Broad Genomic Sampling Reveals a Smut Pathogenic Ancestry of the Fungal Clade Ustilaginomycotina.</title>
        <authorList>
            <person name="Kijpornyongpan T."/>
            <person name="Mondo S.J."/>
            <person name="Barry K."/>
            <person name="Sandor L."/>
            <person name="Lee J."/>
            <person name="Lipzen A."/>
            <person name="Pangilinan J."/>
            <person name="LaButti K."/>
            <person name="Hainaut M."/>
            <person name="Henrissat B."/>
            <person name="Grigoriev I.V."/>
            <person name="Spatafora J.W."/>
            <person name="Aime M.C."/>
        </authorList>
    </citation>
    <scope>NUCLEOTIDE SEQUENCE [LARGE SCALE GENOMIC DNA]</scope>
    <source>
        <strain evidence="1 2">SA 807</strain>
    </source>
</reference>
<sequence length="869" mass="94245">MDGYHSSQGFAKDKVEATSKGERGSLEILNGVSIAPLELRRSASLSRQAQPYEEKHFGVDGRDLEAGESGWADLPELTTFTQASRGRGSNGGKRRSNCLGWILRGQNSACQARGGCSGRSHTTPPACCTGSGSGSSNSDIPSKESVSLGVNLIDIIRGRSCRPISLLDLRAFLVLQRDEQKRISSYMPASIMVHSDVLPDLVVLGSTEDTAHGSVASDSRVQGSRAKDSKSGLRLNGSSLGSKDGCHERTLVDGPILDKDSPAKASPPKTHDEVDALDFLVAFEKYKIKFRNLAKLEKVRSPDPYVCVEAMYAHAHRQAVVNVDLEDVAEEPNVEAVDRSHVIVEENRFEVPFRLATPVEVGLRPSLQPLRKELNAMVEKFLGPISAACRTGSGRTGAEREEKTEPSEASPSTTIRFKPRLDWMLEVGLLSDHTVSQAILEAEVTTHPDVLAPVAESVHNYLTAHVLPPFFHHVTRNLGERTSKGRLSVAAASFFIALVFSILLIIRPSPLLSGRGNVSRWWRLLTAPFWCGAIGYALAYRTGICVWLSLRGNRESDEDEECEREQIRSRISDDAGFSFQEIEDEVAAEAAASKFSNRWLAPEAASLLAFMTGTWRKKSASPKQSPLRRGENLGTDPAQTGSPSEFGSNSGEHSPPLALAMPPSCTSTRNLANEGNIAASSAARNADAPGPQSGPSPVASHHQLLSASCSGLRPSTPSIPPSIPRSQFNEKIRPPSMKEHKIPLIPLSLGIMKNPSELHIGPVGREAPNAGPKQRFSTREKYQPWIPPSSRSSHKNGGAPLAEVRERGAPLSTGRGAWRSIRQWTGFAVGTQKVLDERVRRAQQRKAIQALFTCFSATLLVMIIVVAIP</sequence>
<keyword evidence="2" id="KW-1185">Reference proteome</keyword>
<evidence type="ECO:0000313" key="1">
    <source>
        <dbReference type="EMBL" id="PWN47091.1"/>
    </source>
</evidence>
<dbReference type="EMBL" id="KZ820550">
    <property type="protein sequence ID" value="PWN47091.1"/>
    <property type="molecule type" value="Genomic_DNA"/>
</dbReference>
<gene>
    <name evidence="1" type="ORF">IE53DRAFT_271546</name>
</gene>
<protein>
    <submittedName>
        <fullName evidence="1">Uncharacterized protein</fullName>
    </submittedName>
</protein>
<name>A0ACD0NMQ0_9BASI</name>